<dbReference type="KEGG" id="csl:COCSUDRAFT_36007"/>
<sequence>MHVLQGPDGMEVHISPLGGVIQRLYVPDVEGNLEDVVLGFDDMAPYADGTSPYFGAVVGRVANRIAKGIFSLEGRTYKLTVNNGPNALHGGKRGFDKVIWQGARISHPEGDALRLTYTSRDGEEGYPGTLIATLTYIMTREGMLKVIFEATADKQTPVNIVQHSYFNLAGHASGSALDHTLYINGDHYTPLDETAIPTGEIAPVAGTPFDFSDEHSIGESIGQVSGGYDHNYVLFGMGRQAKFIVKNGAASNKPKLAAKLTDPKSRRCLKVLTTAPGMQFYSGNFLEGIRGKDGAVYNKHAGVCLETQGFPNAVNEHAFPSVILGPGEKYRHEVDYQFSNA</sequence>
<dbReference type="OrthoDB" id="274691at2759"/>
<feature type="active site" description="Proton donor" evidence="6">
    <location>
        <position position="163"/>
    </location>
</feature>
<dbReference type="RefSeq" id="XP_005649176.1">
    <property type="nucleotide sequence ID" value="XM_005649119.1"/>
</dbReference>
<dbReference type="NCBIfam" id="NF008277">
    <property type="entry name" value="PRK11055.1"/>
    <property type="match status" value="1"/>
</dbReference>
<comment type="pathway">
    <text evidence="1 5">Carbohydrate metabolism; hexose metabolism.</text>
</comment>
<dbReference type="STRING" id="574566.I0Z1W3"/>
<dbReference type="GO" id="GO:0004034">
    <property type="term" value="F:aldose 1-epimerase activity"/>
    <property type="evidence" value="ECO:0007669"/>
    <property type="project" value="UniProtKB-EC"/>
</dbReference>
<dbReference type="GO" id="GO:0030246">
    <property type="term" value="F:carbohydrate binding"/>
    <property type="evidence" value="ECO:0007669"/>
    <property type="project" value="InterPro"/>
</dbReference>
<dbReference type="SUPFAM" id="SSF74650">
    <property type="entry name" value="Galactose mutarotase-like"/>
    <property type="match status" value="1"/>
</dbReference>
<comment type="caution">
    <text evidence="9">The sequence shown here is derived from an EMBL/GenBank/DDBJ whole genome shotgun (WGS) entry which is preliminary data.</text>
</comment>
<dbReference type="InterPro" id="IPR011013">
    <property type="entry name" value="Gal_mutarotase_sf_dom"/>
</dbReference>
<evidence type="ECO:0000256" key="4">
    <source>
        <dbReference type="ARBA" id="ARBA00023277"/>
    </source>
</evidence>
<dbReference type="GeneID" id="17042634"/>
<dbReference type="EMBL" id="AGSI01000005">
    <property type="protein sequence ID" value="EIE24632.1"/>
    <property type="molecule type" value="Genomic_DNA"/>
</dbReference>
<dbReference type="PANTHER" id="PTHR10091:SF0">
    <property type="entry name" value="GALACTOSE MUTAROTASE"/>
    <property type="match status" value="1"/>
</dbReference>
<dbReference type="eggNOG" id="KOG1604">
    <property type="taxonomic scope" value="Eukaryota"/>
</dbReference>
<evidence type="ECO:0000256" key="5">
    <source>
        <dbReference type="PIRNR" id="PIRNR005096"/>
    </source>
</evidence>
<dbReference type="GO" id="GO:0033499">
    <property type="term" value="P:galactose catabolic process via UDP-galactose, Leloir pathway"/>
    <property type="evidence" value="ECO:0007669"/>
    <property type="project" value="TreeGrafter"/>
</dbReference>
<dbReference type="InterPro" id="IPR008183">
    <property type="entry name" value="Aldose_1/G6P_1-epimerase"/>
</dbReference>
<dbReference type="InterPro" id="IPR014718">
    <property type="entry name" value="GH-type_carb-bd"/>
</dbReference>
<comment type="catalytic activity">
    <reaction evidence="5">
        <text>alpha-D-glucose = beta-D-glucose</text>
        <dbReference type="Rhea" id="RHEA:10264"/>
        <dbReference type="ChEBI" id="CHEBI:15903"/>
        <dbReference type="ChEBI" id="CHEBI:17925"/>
        <dbReference type="EC" id="5.1.3.3"/>
    </reaction>
</comment>
<comment type="similarity">
    <text evidence="2 5">Belongs to the aldose epimerase family.</text>
</comment>
<dbReference type="CDD" id="cd09019">
    <property type="entry name" value="galactose_mutarotase_like"/>
    <property type="match status" value="1"/>
</dbReference>
<evidence type="ECO:0000256" key="6">
    <source>
        <dbReference type="PIRSR" id="PIRSR005096-1"/>
    </source>
</evidence>
<feature type="binding site" evidence="8">
    <location>
        <begin position="163"/>
        <end position="165"/>
    </location>
    <ligand>
        <name>beta-D-galactose</name>
        <dbReference type="ChEBI" id="CHEBI:27667"/>
    </ligand>
</feature>
<proteinExistence type="inferred from homology"/>
<dbReference type="Proteomes" id="UP000007264">
    <property type="component" value="Unassembled WGS sequence"/>
</dbReference>
<evidence type="ECO:0000313" key="9">
    <source>
        <dbReference type="EMBL" id="EIE24632.1"/>
    </source>
</evidence>
<keyword evidence="10" id="KW-1185">Reference proteome</keyword>
<dbReference type="UniPathway" id="UPA00242"/>
<dbReference type="GO" id="GO:0006006">
    <property type="term" value="P:glucose metabolic process"/>
    <property type="evidence" value="ECO:0007669"/>
    <property type="project" value="TreeGrafter"/>
</dbReference>
<keyword evidence="4 5" id="KW-0119">Carbohydrate metabolism</keyword>
<dbReference type="InterPro" id="IPR047215">
    <property type="entry name" value="Galactose_mutarotase-like"/>
</dbReference>
<feature type="binding site" evidence="8">
    <location>
        <begin position="63"/>
        <end position="64"/>
    </location>
    <ligand>
        <name>beta-D-galactose</name>
        <dbReference type="ChEBI" id="CHEBI:27667"/>
    </ligand>
</feature>
<organism evidence="9 10">
    <name type="scientific">Coccomyxa subellipsoidea (strain C-169)</name>
    <name type="common">Green microalga</name>
    <dbReference type="NCBI Taxonomy" id="574566"/>
    <lineage>
        <taxon>Eukaryota</taxon>
        <taxon>Viridiplantae</taxon>
        <taxon>Chlorophyta</taxon>
        <taxon>core chlorophytes</taxon>
        <taxon>Trebouxiophyceae</taxon>
        <taxon>Trebouxiophyceae incertae sedis</taxon>
        <taxon>Coccomyxaceae</taxon>
        <taxon>Coccomyxa</taxon>
        <taxon>Coccomyxa subellipsoidea</taxon>
    </lineage>
</organism>
<dbReference type="PIRSF" id="PIRSF005096">
    <property type="entry name" value="GALM"/>
    <property type="match status" value="1"/>
</dbReference>
<protein>
    <recommendedName>
        <fullName evidence="5">Aldose 1-epimerase</fullName>
        <ecNumber evidence="5">5.1.3.3</ecNumber>
    </recommendedName>
</protein>
<evidence type="ECO:0000256" key="2">
    <source>
        <dbReference type="ARBA" id="ARBA00006206"/>
    </source>
</evidence>
<evidence type="ECO:0000313" key="10">
    <source>
        <dbReference type="Proteomes" id="UP000007264"/>
    </source>
</evidence>
<evidence type="ECO:0000256" key="3">
    <source>
        <dbReference type="ARBA" id="ARBA00023235"/>
    </source>
</evidence>
<dbReference type="InterPro" id="IPR015443">
    <property type="entry name" value="Aldose_1-epimerase"/>
</dbReference>
<feature type="active site" description="Proton acceptor" evidence="6">
    <location>
        <position position="306"/>
    </location>
</feature>
<feature type="binding site" evidence="7">
    <location>
        <position position="229"/>
    </location>
    <ligand>
        <name>beta-D-galactose</name>
        <dbReference type="ChEBI" id="CHEBI:27667"/>
    </ligand>
</feature>
<reference evidence="9 10" key="1">
    <citation type="journal article" date="2012" name="Genome Biol.">
        <title>The genome of the polar eukaryotic microalga coccomyxa subellipsoidea reveals traits of cold adaptation.</title>
        <authorList>
            <person name="Blanc G."/>
            <person name="Agarkova I."/>
            <person name="Grimwood J."/>
            <person name="Kuo A."/>
            <person name="Brueggeman A."/>
            <person name="Dunigan D."/>
            <person name="Gurnon J."/>
            <person name="Ladunga I."/>
            <person name="Lindquist E."/>
            <person name="Lucas S."/>
            <person name="Pangilinan J."/>
            <person name="Proschold T."/>
            <person name="Salamov A."/>
            <person name="Schmutz J."/>
            <person name="Weeks D."/>
            <person name="Yamada T."/>
            <person name="Claverie J.M."/>
            <person name="Grigoriev I."/>
            <person name="Van Etten J."/>
            <person name="Lomsadze A."/>
            <person name="Borodovsky M."/>
        </authorList>
    </citation>
    <scope>NUCLEOTIDE SEQUENCE [LARGE SCALE GENOMIC DNA]</scope>
    <source>
        <strain evidence="9 10">C-169</strain>
    </source>
</reference>
<evidence type="ECO:0000256" key="8">
    <source>
        <dbReference type="PIRSR" id="PIRSR005096-3"/>
    </source>
</evidence>
<dbReference type="Gene3D" id="2.70.98.10">
    <property type="match status" value="1"/>
</dbReference>
<dbReference type="AlphaFoldDB" id="I0Z1W3"/>
<accession>I0Z1W3</accession>
<dbReference type="Pfam" id="PF01263">
    <property type="entry name" value="Aldose_epim"/>
    <property type="match status" value="1"/>
</dbReference>
<evidence type="ECO:0000256" key="1">
    <source>
        <dbReference type="ARBA" id="ARBA00005028"/>
    </source>
</evidence>
<dbReference type="PANTHER" id="PTHR10091">
    <property type="entry name" value="ALDOSE-1-EPIMERASE"/>
    <property type="match status" value="1"/>
</dbReference>
<name>I0Z1W3_COCSC</name>
<evidence type="ECO:0000256" key="7">
    <source>
        <dbReference type="PIRSR" id="PIRSR005096-2"/>
    </source>
</evidence>
<dbReference type="EC" id="5.1.3.3" evidence="5"/>
<keyword evidence="3 5" id="KW-0413">Isomerase</keyword>
<gene>
    <name evidence="9" type="ORF">COCSUDRAFT_36007</name>
</gene>